<dbReference type="PANTHER" id="PTHR37535">
    <property type="entry name" value="FLUG DOMAIN PROTEIN"/>
    <property type="match status" value="1"/>
</dbReference>
<name>A0A135SB45_9PEZI</name>
<evidence type="ECO:0000256" key="2">
    <source>
        <dbReference type="SAM" id="Phobius"/>
    </source>
</evidence>
<accession>A0A135SB45</accession>
<feature type="region of interest" description="Disordered" evidence="1">
    <location>
        <begin position="1369"/>
        <end position="1413"/>
    </location>
</feature>
<feature type="domain" description="Chromo" evidence="3">
    <location>
        <begin position="1434"/>
        <end position="1480"/>
    </location>
</feature>
<evidence type="ECO:0000313" key="4">
    <source>
        <dbReference type="EMBL" id="KXH33133.1"/>
    </source>
</evidence>
<sequence>MILTKPFSTSAREARWLYLSCLSGIVVLVVFFSHTLWPHFDIHSFDLSGERTGTQTSHANPYDQHGASNEEDEMYDLGSKKNETSESQRLQEMKYAVILPTFSGHMPLAIEFLQSYMCLCTDQSKIDFHVIVSDSNEVVMFQDAMKKLKPCGPTYSIFPTPAMNINGPKPKINIVNMFDILPPVFHSMTAGKITGDDTSALLKERGKYQYQTIKKMSAALELEYDYALWLDSEAIAVQPFSMRQTFDAYVKDPTIWRSRMTNDDFMRRLIGAAANVLDRSMDSFGPAFWNLESVEWIFEKNMIKDLVQHVEKVQKQDFWTAWVTHGGPFEVNLLNMHIQARKLETTDPLFTKYRIIETEREMQKYGMVEPAKAVIDAMTGTGLLERGYKLLAVPEIVPNFSSMLRENGQTLFRLDDLDVGPPEAIDRSKKGRGCNDGLSSVYQIDSENLQRTVGGNIGSLTVFRQGEVVTKGDSPSLPTSARVFAFVGLPPMRQTPGEIIAAAKAKGYKRGAHQERDNQTKLERYGPNTVAMHGTVLDRYVTWHWDRLHDEAIKSGATAPDFGTTREHVLRPHAPMPTLAETKDFFRFYIDSSNGKITKNGRPSVESMVARAEDFFRAFSFVTGTEADKEQNSEVYYWMRNVLTKDGILEDIKKQKHNLGPVVLDRVIQAIWTDLSVPNERARIQNHLLLMLYAASGGRVGALFVAGLSYKDIEIIQARRPTGDGYRYFWRFDQRFVKNNRNPENSKFGTPGQDHPVLRHNVAALLMVLALADRALFGYESLEDLWDQDILSGDAFHVFRWKEDVLDLPIIRGFARDGTDLKKPLTSAVFRKDFQSSLELANYVGVAPSIHQIRRFLGKQIDKQYTEVERSQHINQSDPRIFGASYVADCSSVDGLSAFLGEKADHTANDYFQGLEKFHEAGAPTTLPARVEKDLRKREDVMILEQRISTTDDAAVKTNLTKSLRRLQRRLKTEALAEYRQLWVRERRDWKTLTRGKVEPSRSDNNVNCLVAFIPELGRTTKMMVSGEECTKEAIQDLFTLASKDFTILYYPGEEPIQGQCRFCNISMKNFEPRRRSNHAHQCCRKQLAIERQVLQTSLRYCFFCFKWFILGNEWSEHCSTHLKPASKLCGSQEQRRTLLRPANCPWCLAADWKDPADRFRSWARDADVVRHIKIEELGGRYPAFCPLCNESLQDEESLDCHLTDSHKIRVSSPERKRRKLKSPSLESPNNDSAAESSWTEHAYDENEIEPMDIFPDNMLASEGSSTWCSGMSSKAEAGSCICLADSGAATSSNDFMDSYVEFPLSPTPSPVWNWSVSDEEATDRYPTSHPSSAASLERTSMNVTTEMLHEETRPHKVRIIIHPSEPTTSMRASASVYTSKESETGPDVPEISPDFAPDHLSHSPEDSKSESPDVRLIMKETYSVPDAPQDEETFMIDCILGRWRKNLFFLRWLDGSYGWEPRKNILDQDLIRAFEADYNGFDIGVDVLGSRLKSGRLEFRLHWAGRPSSEDAWVGENEVSPRLVCRHKPEKKQKKRKRRIPR</sequence>
<gene>
    <name evidence="4" type="ORF">CNYM01_13017</name>
</gene>
<evidence type="ECO:0000256" key="1">
    <source>
        <dbReference type="SAM" id="MobiDB-lite"/>
    </source>
</evidence>
<feature type="compositionally biased region" description="Basic and acidic residues" evidence="1">
    <location>
        <begin position="78"/>
        <end position="87"/>
    </location>
</feature>
<dbReference type="InterPro" id="IPR021842">
    <property type="entry name" value="DUF3435"/>
</dbReference>
<protein>
    <recommendedName>
        <fullName evidence="3">Chromo domain-containing protein</fullName>
    </recommendedName>
</protein>
<evidence type="ECO:0000313" key="5">
    <source>
        <dbReference type="Proteomes" id="UP000070054"/>
    </source>
</evidence>
<organism evidence="4 5">
    <name type="scientific">Colletotrichum nymphaeae SA-01</name>
    <dbReference type="NCBI Taxonomy" id="1460502"/>
    <lineage>
        <taxon>Eukaryota</taxon>
        <taxon>Fungi</taxon>
        <taxon>Dikarya</taxon>
        <taxon>Ascomycota</taxon>
        <taxon>Pezizomycotina</taxon>
        <taxon>Sordariomycetes</taxon>
        <taxon>Hypocreomycetidae</taxon>
        <taxon>Glomerellales</taxon>
        <taxon>Glomerellaceae</taxon>
        <taxon>Colletotrichum</taxon>
        <taxon>Colletotrichum acutatum species complex</taxon>
    </lineage>
</organism>
<feature type="domain" description="Chromo" evidence="3">
    <location>
        <begin position="1481"/>
        <end position="1533"/>
    </location>
</feature>
<keyword evidence="5" id="KW-1185">Reference proteome</keyword>
<keyword evidence="2" id="KW-0472">Membrane</keyword>
<dbReference type="OrthoDB" id="5135310at2759"/>
<feature type="compositionally biased region" description="Basic and acidic residues" evidence="1">
    <location>
        <begin position="1397"/>
        <end position="1413"/>
    </location>
</feature>
<dbReference type="CDD" id="cd00024">
    <property type="entry name" value="CD_CSD"/>
    <property type="match status" value="1"/>
</dbReference>
<feature type="region of interest" description="Disordered" evidence="1">
    <location>
        <begin position="53"/>
        <end position="87"/>
    </location>
</feature>
<comment type="caution">
    <text evidence="4">The sequence shown here is derived from an EMBL/GenBank/DDBJ whole genome shotgun (WGS) entry which is preliminary data.</text>
</comment>
<dbReference type="Pfam" id="PF11917">
    <property type="entry name" value="DUF3435"/>
    <property type="match status" value="1"/>
</dbReference>
<dbReference type="EMBL" id="JEMN01001568">
    <property type="protein sequence ID" value="KXH33133.1"/>
    <property type="molecule type" value="Genomic_DNA"/>
</dbReference>
<feature type="compositionally biased region" description="Polar residues" evidence="1">
    <location>
        <begin position="1225"/>
        <end position="1240"/>
    </location>
</feature>
<dbReference type="SMART" id="SM00298">
    <property type="entry name" value="CHROMO"/>
    <property type="match status" value="2"/>
</dbReference>
<dbReference type="Proteomes" id="UP000070054">
    <property type="component" value="Unassembled WGS sequence"/>
</dbReference>
<dbReference type="InterPro" id="IPR000953">
    <property type="entry name" value="Chromo/chromo_shadow_dom"/>
</dbReference>
<proteinExistence type="predicted"/>
<keyword evidence="2" id="KW-1133">Transmembrane helix</keyword>
<feature type="region of interest" description="Disordered" evidence="1">
    <location>
        <begin position="1212"/>
        <end position="1240"/>
    </location>
</feature>
<feature type="transmembrane region" description="Helical" evidence="2">
    <location>
        <begin position="16"/>
        <end position="37"/>
    </location>
</feature>
<feature type="compositionally biased region" description="Polar residues" evidence="1">
    <location>
        <begin position="1369"/>
        <end position="1380"/>
    </location>
</feature>
<keyword evidence="2" id="KW-0812">Transmembrane</keyword>
<dbReference type="PANTHER" id="PTHR37535:SF3">
    <property type="entry name" value="FLUG DOMAIN-CONTAINING PROTEIN"/>
    <property type="match status" value="1"/>
</dbReference>
<evidence type="ECO:0000259" key="3">
    <source>
        <dbReference type="SMART" id="SM00298"/>
    </source>
</evidence>
<reference evidence="4 5" key="1">
    <citation type="submission" date="2014-02" db="EMBL/GenBank/DDBJ databases">
        <title>The genome sequence of Colletotrichum nymphaeae SA-01.</title>
        <authorList>
            <person name="Baroncelli R."/>
            <person name="Thon M.R."/>
        </authorList>
    </citation>
    <scope>NUCLEOTIDE SEQUENCE [LARGE SCALE GENOMIC DNA]</scope>
    <source>
        <strain evidence="4 5">SA-01</strain>
    </source>
</reference>